<name>A0A1X7VHS5_AMPQE</name>
<dbReference type="CDD" id="cd18809">
    <property type="entry name" value="SF1_C_RecD"/>
    <property type="match status" value="1"/>
</dbReference>
<protein>
    <recommendedName>
        <fullName evidence="1">ATP-dependent DNA helicase</fullName>
        <ecNumber evidence="1">5.6.2.3</ecNumber>
    </recommendedName>
</protein>
<comment type="catalytic activity">
    <reaction evidence="1">
        <text>ATP + H2O = ADP + phosphate + H(+)</text>
        <dbReference type="Rhea" id="RHEA:13065"/>
        <dbReference type="ChEBI" id="CHEBI:15377"/>
        <dbReference type="ChEBI" id="CHEBI:15378"/>
        <dbReference type="ChEBI" id="CHEBI:30616"/>
        <dbReference type="ChEBI" id="CHEBI:43474"/>
        <dbReference type="ChEBI" id="CHEBI:456216"/>
        <dbReference type="EC" id="5.6.2.3"/>
    </reaction>
</comment>
<dbReference type="InParanoid" id="A0A1X7VHS5"/>
<evidence type="ECO:0000259" key="2">
    <source>
        <dbReference type="Pfam" id="PF05970"/>
    </source>
</evidence>
<keyword evidence="1" id="KW-0378">Hydrolase</keyword>
<dbReference type="OrthoDB" id="416437at2759"/>
<accession>A0A1X7VHS5</accession>
<dbReference type="EC" id="5.6.2.3" evidence="1"/>
<comment type="cofactor">
    <cofactor evidence="1">
        <name>Mg(2+)</name>
        <dbReference type="ChEBI" id="CHEBI:18420"/>
    </cofactor>
</comment>
<keyword evidence="1" id="KW-0347">Helicase</keyword>
<organism evidence="4">
    <name type="scientific">Amphimedon queenslandica</name>
    <name type="common">Sponge</name>
    <dbReference type="NCBI Taxonomy" id="400682"/>
    <lineage>
        <taxon>Eukaryota</taxon>
        <taxon>Metazoa</taxon>
        <taxon>Porifera</taxon>
        <taxon>Demospongiae</taxon>
        <taxon>Heteroscleromorpha</taxon>
        <taxon>Haplosclerida</taxon>
        <taxon>Niphatidae</taxon>
        <taxon>Amphimedon</taxon>
    </lineage>
</organism>
<proteinExistence type="inferred from homology"/>
<evidence type="ECO:0000313" key="4">
    <source>
        <dbReference type="EnsemblMetazoa" id="Aqu2.1.39498_001"/>
    </source>
</evidence>
<dbReference type="OMA" id="IAINFRI"/>
<dbReference type="Gene3D" id="3.40.50.300">
    <property type="entry name" value="P-loop containing nucleotide triphosphate hydrolases"/>
    <property type="match status" value="1"/>
</dbReference>
<dbReference type="InterPro" id="IPR010285">
    <property type="entry name" value="DNA_helicase_pif1-like_DEAD"/>
</dbReference>
<dbReference type="GO" id="GO:0005524">
    <property type="term" value="F:ATP binding"/>
    <property type="evidence" value="ECO:0007669"/>
    <property type="project" value="UniProtKB-KW"/>
</dbReference>
<feature type="domain" description="DNA helicase Pif1-like 2B" evidence="3">
    <location>
        <begin position="295"/>
        <end position="327"/>
    </location>
</feature>
<dbReference type="GO" id="GO:0006281">
    <property type="term" value="P:DNA repair"/>
    <property type="evidence" value="ECO:0007669"/>
    <property type="project" value="UniProtKB-KW"/>
</dbReference>
<sequence>MFISGVGGTDKSFLIEAIKCLVDDIWHPKSGEIMCAIVAPTGIAAFNVGGLTIHRLFQLPIEHEGKTTGYWALSKEAQKRIKMTLKNLKIIIVDEVSMVSNLNLAYLHMRLEDIFGTNEWFGSKNTLFVGDLLQLPPVNGRPVFKKISNQLVKTRIGVANAVNIWKETVEYDKLTINERQKGDETFFKMLDSVRHGCLTDETIDKLKSHVFKVSIQEKYKELESEGTNPPICLFSKVDACKKINELMLESLETEKIELACVDVDESGSTAKFDKKTRKKLGKLKDHSSKTAGLETVLSLAVGCRVMLRCNIDVTVGLVNGAIGTVMGIYATRISIKFDHIDVPCDIERVTSRFMLSKNLYIHRKQFPLILFYAITIHKCQGLSLDTAIIDLSTVVFGDGMAYVALSLVRTLNGLHLLSYDPLLKLVIRALMKFTG</sequence>
<dbReference type="InterPro" id="IPR049163">
    <property type="entry name" value="Pif1-like_2B_dom"/>
</dbReference>
<dbReference type="InterPro" id="IPR051055">
    <property type="entry name" value="PIF1_helicase"/>
</dbReference>
<dbReference type="GO" id="GO:0000723">
    <property type="term" value="P:telomere maintenance"/>
    <property type="evidence" value="ECO:0007669"/>
    <property type="project" value="InterPro"/>
</dbReference>
<dbReference type="AlphaFoldDB" id="A0A1X7VHS5"/>
<dbReference type="GO" id="GO:0043139">
    <property type="term" value="F:5'-3' DNA helicase activity"/>
    <property type="evidence" value="ECO:0007669"/>
    <property type="project" value="UniProtKB-EC"/>
</dbReference>
<dbReference type="Pfam" id="PF05970">
    <property type="entry name" value="PIF1"/>
    <property type="match status" value="1"/>
</dbReference>
<evidence type="ECO:0000256" key="1">
    <source>
        <dbReference type="RuleBase" id="RU363044"/>
    </source>
</evidence>
<feature type="domain" description="DNA helicase Pif1-like DEAD-box helicase" evidence="2">
    <location>
        <begin position="1"/>
        <end position="201"/>
    </location>
</feature>
<dbReference type="eggNOG" id="KOG0987">
    <property type="taxonomic scope" value="Eukaryota"/>
</dbReference>
<keyword evidence="1" id="KW-0547">Nucleotide-binding</keyword>
<keyword evidence="1" id="KW-0234">DNA repair</keyword>
<dbReference type="Pfam" id="PF21530">
    <property type="entry name" value="Pif1_2B_dom"/>
    <property type="match status" value="1"/>
</dbReference>
<dbReference type="SUPFAM" id="SSF52540">
    <property type="entry name" value="P-loop containing nucleoside triphosphate hydrolases"/>
    <property type="match status" value="2"/>
</dbReference>
<keyword evidence="1" id="KW-0067">ATP-binding</keyword>
<dbReference type="PANTHER" id="PTHR47642:SF6">
    <property type="entry name" value="ATP-DEPENDENT DNA HELICASE"/>
    <property type="match status" value="1"/>
</dbReference>
<keyword evidence="1" id="KW-0233">DNA recombination</keyword>
<keyword evidence="1" id="KW-0227">DNA damage</keyword>
<reference evidence="4" key="1">
    <citation type="submission" date="2017-05" db="UniProtKB">
        <authorList>
            <consortium name="EnsemblMetazoa"/>
        </authorList>
    </citation>
    <scope>IDENTIFICATION</scope>
</reference>
<dbReference type="GO" id="GO:0006310">
    <property type="term" value="P:DNA recombination"/>
    <property type="evidence" value="ECO:0007669"/>
    <property type="project" value="UniProtKB-KW"/>
</dbReference>
<dbReference type="EnsemblMetazoa" id="Aqu2.1.39498_001">
    <property type="protein sequence ID" value="Aqu2.1.39498_001"/>
    <property type="gene ID" value="Aqu2.1.39498"/>
</dbReference>
<dbReference type="GO" id="GO:0016887">
    <property type="term" value="F:ATP hydrolysis activity"/>
    <property type="evidence" value="ECO:0007669"/>
    <property type="project" value="RHEA"/>
</dbReference>
<dbReference type="InterPro" id="IPR027417">
    <property type="entry name" value="P-loop_NTPase"/>
</dbReference>
<dbReference type="PANTHER" id="PTHR47642">
    <property type="entry name" value="ATP-DEPENDENT DNA HELICASE"/>
    <property type="match status" value="1"/>
</dbReference>
<comment type="similarity">
    <text evidence="1">Belongs to the helicase family.</text>
</comment>
<evidence type="ECO:0000259" key="3">
    <source>
        <dbReference type="Pfam" id="PF21530"/>
    </source>
</evidence>